<keyword evidence="5" id="KW-1185">Reference proteome</keyword>
<sequence length="298" mass="33235">MHVTPYCVACTLFKRAVELDTRENDNARKLAIYRELLEAVNLYIGPDIEVAELATVSFRRLKTLVGNDSPYEEIIQRNLNKAISRAKSIEESIKDKPLDRKIADALKAASLATGFRPLDTPDKLLTEPPTVVDIAALGSSHKIGRDDTKIVIDKLYEMKKNGGIVYYMFGSVFELPYDSIFIKLLRDELGLGVIGVARSGRYEDYVIANDLEVTGVADLLSEVIDIGSDAATVMRDENEHIYEQLNEASLVVVKGDIQTLYFHNNPPEAPLLFLFAAPCNVVAKLFNVPEKSFNIILR</sequence>
<dbReference type="OrthoDB" id="359165at2157"/>
<dbReference type="GeneID" id="26099942"/>
<reference evidence="3 5" key="2">
    <citation type="submission" date="2017-05" db="EMBL/GenBank/DDBJ databases">
        <title>The draft genome of the hyperthermophilic archaeon 'Pyrodictium delaneyi strain Hulk', an iron and nitrate reducer, reveals the capacity for sulfate reduction.</title>
        <authorList>
            <person name="Demey L.M."/>
            <person name="Miller C."/>
            <person name="Manzella M."/>
            <person name="Reguera G."/>
            <person name="Kashefi K."/>
        </authorList>
    </citation>
    <scope>NUCLEOTIDE SEQUENCE [LARGE SCALE GENOMIC DNA]</scope>
    <source>
        <strain evidence="3 5">Hulk</strain>
    </source>
</reference>
<accession>A0A0P0N5D6</accession>
<dbReference type="AlphaFoldDB" id="A0A0P0N5D6"/>
<name>A0A0P0N5D6_9CREN</name>
<dbReference type="Pfam" id="PF01937">
    <property type="entry name" value="ARMT1-like_dom"/>
    <property type="match status" value="1"/>
</dbReference>
<dbReference type="STRING" id="1273541.Pyrde_1603"/>
<dbReference type="EMBL" id="CP013011">
    <property type="protein sequence ID" value="ALL01646.1"/>
    <property type="molecule type" value="Genomic_DNA"/>
</dbReference>
<dbReference type="Gene3D" id="3.40.50.10880">
    <property type="entry name" value="Uncharacterised protein PF01937, DUF89, domain 3"/>
    <property type="match status" value="1"/>
</dbReference>
<evidence type="ECO:0000313" key="5">
    <source>
        <dbReference type="Proteomes" id="UP000196694"/>
    </source>
</evidence>
<dbReference type="EMBL" id="NCQP01000002">
    <property type="protein sequence ID" value="OWJ55121.1"/>
    <property type="molecule type" value="Genomic_DNA"/>
</dbReference>
<dbReference type="KEGG" id="pdl:Pyrde_1603"/>
<organism evidence="2 4">
    <name type="scientific">Pyrodictium delaneyi</name>
    <dbReference type="NCBI Taxonomy" id="1273541"/>
    <lineage>
        <taxon>Archaea</taxon>
        <taxon>Thermoproteota</taxon>
        <taxon>Thermoprotei</taxon>
        <taxon>Desulfurococcales</taxon>
        <taxon>Pyrodictiaceae</taxon>
        <taxon>Pyrodictium</taxon>
    </lineage>
</organism>
<dbReference type="RefSeq" id="WP_082419571.1">
    <property type="nucleotide sequence ID" value="NZ_CP013011.1"/>
</dbReference>
<dbReference type="Proteomes" id="UP000196694">
    <property type="component" value="Unassembled WGS sequence"/>
</dbReference>
<feature type="domain" description="Damage-control phosphatase ARMT1-like metal-binding" evidence="1">
    <location>
        <begin position="4"/>
        <end position="290"/>
    </location>
</feature>
<reference evidence="2 4" key="1">
    <citation type="submission" date="2015-10" db="EMBL/GenBank/DDBJ databases">
        <title>Complete genome sequence of hyperthermophilic archaeon Pyrodictium delaneyi Su06.</title>
        <authorList>
            <person name="Jung J.-H."/>
            <person name="Lin J."/>
            <person name="Holden J.F."/>
            <person name="Park C.-S."/>
        </authorList>
    </citation>
    <scope>NUCLEOTIDE SEQUENCE [LARGE SCALE GENOMIC DNA]</scope>
    <source>
        <strain evidence="2 4">Su06</strain>
    </source>
</reference>
<dbReference type="SUPFAM" id="SSF111321">
    <property type="entry name" value="AF1104-like"/>
    <property type="match status" value="1"/>
</dbReference>
<dbReference type="Proteomes" id="UP000058613">
    <property type="component" value="Chromosome"/>
</dbReference>
<evidence type="ECO:0000313" key="3">
    <source>
        <dbReference type="EMBL" id="OWJ55121.1"/>
    </source>
</evidence>
<dbReference type="InterPro" id="IPR036075">
    <property type="entry name" value="ARMT-1-like_metal-bd_sf"/>
</dbReference>
<proteinExistence type="predicted"/>
<evidence type="ECO:0000313" key="4">
    <source>
        <dbReference type="Proteomes" id="UP000058613"/>
    </source>
</evidence>
<dbReference type="InterPro" id="IPR002791">
    <property type="entry name" value="ARMT1-like_metal-bd"/>
</dbReference>
<dbReference type="InterPro" id="IPR014444">
    <property type="entry name" value="PH1575-like"/>
</dbReference>
<dbReference type="PIRSF" id="PIRSF006593">
    <property type="entry name" value="UCP006593"/>
    <property type="match status" value="1"/>
</dbReference>
<evidence type="ECO:0000313" key="2">
    <source>
        <dbReference type="EMBL" id="ALL01646.1"/>
    </source>
</evidence>
<evidence type="ECO:0000259" key="1">
    <source>
        <dbReference type="Pfam" id="PF01937"/>
    </source>
</evidence>
<gene>
    <name evidence="3" type="ORF">Pdsh_05405</name>
    <name evidence="2" type="ORF">Pyrde_1603</name>
</gene>
<protein>
    <recommendedName>
        <fullName evidence="1">Damage-control phosphatase ARMT1-like metal-binding domain-containing protein</fullName>
    </recommendedName>
</protein>